<dbReference type="RefSeq" id="WP_142525565.1">
    <property type="nucleotide sequence ID" value="NZ_CABFUZ020000162.1"/>
</dbReference>
<keyword evidence="3" id="KW-1185">Reference proteome</keyword>
<accession>A0A5E6MHQ6</accession>
<protein>
    <submittedName>
        <fullName evidence="2">Uncharacterized protein</fullName>
    </submittedName>
</protein>
<sequence length="202" mass="22419">MGFSKILFCGGLALSFTAVGNLSAGTVPHGSMGCGASAKPNHKAFERALPKHRQSHGMCARAVRVALEELTGKKLDRRDYAKEYGEPLLKTGYYVKASANAQPRNYDVRILLPRKRHHCGHIEVFYRGNWYSDFRQPGSLWNVWPKEYSRIQFYRFVGQSYPAVGSRGNGARKATLGNPNGSSRATTIRVRSAAPARTTPLF</sequence>
<dbReference type="EMBL" id="CABFUZ020000162">
    <property type="protein sequence ID" value="VVM07428.1"/>
    <property type="molecule type" value="Genomic_DNA"/>
</dbReference>
<dbReference type="PROSITE" id="PS51257">
    <property type="entry name" value="PROKAR_LIPOPROTEIN"/>
    <property type="match status" value="1"/>
</dbReference>
<evidence type="ECO:0000256" key="1">
    <source>
        <dbReference type="SAM" id="SignalP"/>
    </source>
</evidence>
<proteinExistence type="predicted"/>
<evidence type="ECO:0000313" key="2">
    <source>
        <dbReference type="EMBL" id="VVM07428.1"/>
    </source>
</evidence>
<reference evidence="2" key="1">
    <citation type="submission" date="2019-09" db="EMBL/GenBank/DDBJ databases">
        <authorList>
            <person name="Cremers G."/>
        </authorList>
    </citation>
    <scope>NUCLEOTIDE SEQUENCE [LARGE SCALE GENOMIC DNA]</scope>
    <source>
        <strain evidence="2">3B</strain>
    </source>
</reference>
<dbReference type="AlphaFoldDB" id="A0A5E6MHQ6"/>
<name>A0A5E6MHQ6_9BACT</name>
<comment type="caution">
    <text evidence="2">The sequence shown here is derived from an EMBL/GenBank/DDBJ whole genome shotgun (WGS) entry which is preliminary data.</text>
</comment>
<gene>
    <name evidence="2" type="ORF">MAMC_01587</name>
</gene>
<evidence type="ECO:0000313" key="3">
    <source>
        <dbReference type="Proteomes" id="UP000381693"/>
    </source>
</evidence>
<keyword evidence="1" id="KW-0732">Signal</keyword>
<dbReference type="Gene3D" id="3.90.1720.10">
    <property type="entry name" value="endopeptidase domain like (from Nostoc punctiforme)"/>
    <property type="match status" value="1"/>
</dbReference>
<organism evidence="2 3">
    <name type="scientific">Methylacidimicrobium cyclopophantes</name>
    <dbReference type="NCBI Taxonomy" id="1041766"/>
    <lineage>
        <taxon>Bacteria</taxon>
        <taxon>Pseudomonadati</taxon>
        <taxon>Verrucomicrobiota</taxon>
        <taxon>Methylacidimicrobium</taxon>
    </lineage>
</organism>
<dbReference type="OrthoDB" id="195028at2"/>
<feature type="signal peptide" evidence="1">
    <location>
        <begin position="1"/>
        <end position="24"/>
    </location>
</feature>
<feature type="chain" id="PRO_5022716686" evidence="1">
    <location>
        <begin position="25"/>
        <end position="202"/>
    </location>
</feature>
<dbReference type="Proteomes" id="UP000381693">
    <property type="component" value="Unassembled WGS sequence"/>
</dbReference>